<keyword evidence="6" id="KW-0378">Hydrolase</keyword>
<dbReference type="GO" id="GO:0005524">
    <property type="term" value="F:ATP binding"/>
    <property type="evidence" value="ECO:0007669"/>
    <property type="project" value="UniProtKB-KW"/>
</dbReference>
<dbReference type="PANTHER" id="PTHR24031">
    <property type="entry name" value="RNA HELICASE"/>
    <property type="match status" value="1"/>
</dbReference>
<dbReference type="SMART" id="SM00490">
    <property type="entry name" value="HELICc"/>
    <property type="match status" value="1"/>
</dbReference>
<dbReference type="SUPFAM" id="SSF52540">
    <property type="entry name" value="P-loop containing nucleoside triphosphate hydrolases"/>
    <property type="match status" value="1"/>
</dbReference>
<feature type="domain" description="Helicase ATP-binding" evidence="10">
    <location>
        <begin position="314"/>
        <end position="511"/>
    </location>
</feature>
<keyword evidence="4" id="KW-0479">Metal-binding</keyword>
<evidence type="ECO:0000256" key="5">
    <source>
        <dbReference type="ARBA" id="ARBA00022741"/>
    </source>
</evidence>
<evidence type="ECO:0000256" key="9">
    <source>
        <dbReference type="ARBA" id="ARBA00023118"/>
    </source>
</evidence>
<evidence type="ECO:0000256" key="4">
    <source>
        <dbReference type="ARBA" id="ARBA00022723"/>
    </source>
</evidence>
<evidence type="ECO:0000313" key="12">
    <source>
        <dbReference type="EMBL" id="EHI57520.1"/>
    </source>
</evidence>
<dbReference type="CDD" id="cd09641">
    <property type="entry name" value="Cas3''_I"/>
    <property type="match status" value="1"/>
</dbReference>
<keyword evidence="8" id="KW-0067">ATP-binding</keyword>
<evidence type="ECO:0000313" key="13">
    <source>
        <dbReference type="Proteomes" id="UP000005384"/>
    </source>
</evidence>
<evidence type="ECO:0000259" key="11">
    <source>
        <dbReference type="PROSITE" id="PS51643"/>
    </source>
</evidence>
<accession>G5IMA1</accession>
<dbReference type="HOGENOM" id="CLU_010123_1_1_9"/>
<dbReference type="PATRIC" id="fig|742737.3.peg.4616"/>
<dbReference type="GO" id="GO:0016787">
    <property type="term" value="F:hydrolase activity"/>
    <property type="evidence" value="ECO:0007669"/>
    <property type="project" value="UniProtKB-KW"/>
</dbReference>
<comment type="similarity">
    <text evidence="1">In the N-terminal section; belongs to the CRISPR-associated nuclease Cas3-HD family.</text>
</comment>
<gene>
    <name evidence="12" type="ORF">HMPREF9473_04629</name>
</gene>
<evidence type="ECO:0000256" key="6">
    <source>
        <dbReference type="ARBA" id="ARBA00022801"/>
    </source>
</evidence>
<dbReference type="GO" id="GO:0046872">
    <property type="term" value="F:metal ion binding"/>
    <property type="evidence" value="ECO:0007669"/>
    <property type="project" value="UniProtKB-KW"/>
</dbReference>
<comment type="similarity">
    <text evidence="2">In the central section; belongs to the CRISPR-associated helicase Cas3 family.</text>
</comment>
<evidence type="ECO:0000256" key="1">
    <source>
        <dbReference type="ARBA" id="ARBA00006847"/>
    </source>
</evidence>
<evidence type="ECO:0008006" key="14">
    <source>
        <dbReference type="Google" id="ProtNLM"/>
    </source>
</evidence>
<dbReference type="InterPro" id="IPR054712">
    <property type="entry name" value="Cas3-like_dom"/>
</dbReference>
<evidence type="ECO:0000256" key="8">
    <source>
        <dbReference type="ARBA" id="ARBA00022840"/>
    </source>
</evidence>
<dbReference type="InterPro" id="IPR014001">
    <property type="entry name" value="Helicase_ATP-bd"/>
</dbReference>
<sequence>MQLNDVLNFEEPIYAHICEGKNAETLQQHTKLCQKYYKKLMDTKMLKLILGRFLQRYMENCTKEAELFFWEMLEGSIIFHDTGKINPAFQRERMKKPFKYQKDFQILEGSKHSLLSSVIYLDYCYYLLAQMTMSIDEKRKLKSLIYVNAYIISRHHDDLGAMREYGEKFLEGGQIYEMISRLPNEKQTLYKGPFHFNQENIGTVCKAFPGGGKKRESREDDRKGGMELYIYARLLYSLLTSADYYATTEYMNGFAINQFGEVNQVDELRRVYEACGVLKSIREYEKTNVGTKFVAENEINALRCQLFLEAEAEWKVHKEENVFFLEAPTGSGKSNTAMNLSFQMLKAGQTKLCYVYPFNTLVEQNLDSIKRIFGGNEDIMSMVTVVNSVTPIKIDEDKKKAMSENNSEFYQSALLDRQFLNYPFILTTHVGLFETLFSNKREALFGFLQMAGSVIVLDEIQSYKNTLWSEIIIFLKAFAEFMNMKVLIMSATLPDLEYLTEESGQVVRLMKRRDQYFLNPVFRERVQLSYEMLKEKTDFEQLHHHICDHVQQEKKVLVEFIKKKSAYEFYEYACEYGILGMELRLLTGDDNRLDREKILNEIRCSDKGVILIATQVVEAGVDIDMDIGYKDISKLDSEEQFLGRINRSCKKGGVTYFFDLDNAGDIYKDDFRINRELTLENEEMREALKNKQFAEYYLSVINLLKESRNKSASEEGLEHFFKEVKHGNFKEIAAHMHLIEENSWTMSVYLSRMIELPDGTQLDGEVCWEEYKKLLLNQELPYAKKQVLLSKVRSQMNYFIYEIKKNSNLVYSDRIGELYMIQNGDRYFENGKLNKQALEEAGGMFIEL</sequence>
<proteinExistence type="inferred from homology"/>
<dbReference type="PROSITE" id="PS51192">
    <property type="entry name" value="HELICASE_ATP_BIND_1"/>
    <property type="match status" value="1"/>
</dbReference>
<dbReference type="InterPro" id="IPR011545">
    <property type="entry name" value="DEAD/DEAH_box_helicase_dom"/>
</dbReference>
<dbReference type="RefSeq" id="WP_006782617.1">
    <property type="nucleotide sequence ID" value="NZ_CP040506.1"/>
</dbReference>
<dbReference type="GO" id="GO:0004386">
    <property type="term" value="F:helicase activity"/>
    <property type="evidence" value="ECO:0007669"/>
    <property type="project" value="UniProtKB-KW"/>
</dbReference>
<organism evidence="12 13">
    <name type="scientific">Hungatella hathewayi WAL-18680</name>
    <dbReference type="NCBI Taxonomy" id="742737"/>
    <lineage>
        <taxon>Bacteria</taxon>
        <taxon>Bacillati</taxon>
        <taxon>Bacillota</taxon>
        <taxon>Clostridia</taxon>
        <taxon>Lachnospirales</taxon>
        <taxon>Lachnospiraceae</taxon>
        <taxon>Hungatella</taxon>
    </lineage>
</organism>
<dbReference type="Proteomes" id="UP000005384">
    <property type="component" value="Unassembled WGS sequence"/>
</dbReference>
<keyword evidence="7" id="KW-0347">Helicase</keyword>
<dbReference type="InterPro" id="IPR001650">
    <property type="entry name" value="Helicase_C-like"/>
</dbReference>
<evidence type="ECO:0000256" key="2">
    <source>
        <dbReference type="ARBA" id="ARBA00009046"/>
    </source>
</evidence>
<dbReference type="Gene3D" id="1.10.3210.30">
    <property type="match status" value="1"/>
</dbReference>
<keyword evidence="3" id="KW-0540">Nuclease</keyword>
<dbReference type="GO" id="GO:0051607">
    <property type="term" value="P:defense response to virus"/>
    <property type="evidence" value="ECO:0007669"/>
    <property type="project" value="UniProtKB-KW"/>
</dbReference>
<comment type="caution">
    <text evidence="12">The sequence shown here is derived from an EMBL/GenBank/DDBJ whole genome shotgun (WGS) entry which is preliminary data.</text>
</comment>
<name>G5IMA1_9FIRM</name>
<dbReference type="NCBIfam" id="TIGR01587">
    <property type="entry name" value="cas3_core"/>
    <property type="match status" value="1"/>
</dbReference>
<keyword evidence="9" id="KW-0051">Antiviral defense</keyword>
<dbReference type="InterPro" id="IPR006474">
    <property type="entry name" value="Helicase_Cas3_CRISPR-ass_core"/>
</dbReference>
<evidence type="ECO:0000259" key="10">
    <source>
        <dbReference type="PROSITE" id="PS51192"/>
    </source>
</evidence>
<dbReference type="GO" id="GO:0003676">
    <property type="term" value="F:nucleic acid binding"/>
    <property type="evidence" value="ECO:0007669"/>
    <property type="project" value="InterPro"/>
</dbReference>
<dbReference type="InterPro" id="IPR006483">
    <property type="entry name" value="CRISPR-assoc_Cas3_HD"/>
</dbReference>
<dbReference type="Pfam" id="PF22590">
    <property type="entry name" value="Cas3-like_C_2"/>
    <property type="match status" value="1"/>
</dbReference>
<dbReference type="Gene3D" id="3.40.50.300">
    <property type="entry name" value="P-loop containing nucleotide triphosphate hydrolases"/>
    <property type="match status" value="2"/>
</dbReference>
<protein>
    <recommendedName>
        <fullName evidence="14">CRISPR-associated helicase cas3</fullName>
    </recommendedName>
</protein>
<evidence type="ECO:0000256" key="3">
    <source>
        <dbReference type="ARBA" id="ARBA00022722"/>
    </source>
</evidence>
<dbReference type="OrthoDB" id="9810236at2"/>
<reference evidence="12 13" key="1">
    <citation type="submission" date="2011-08" db="EMBL/GenBank/DDBJ databases">
        <title>The Genome Sequence of Clostridium hathewayi WAL-18680.</title>
        <authorList>
            <consortium name="The Broad Institute Genome Sequencing Platform"/>
            <person name="Earl A."/>
            <person name="Ward D."/>
            <person name="Feldgarden M."/>
            <person name="Gevers D."/>
            <person name="Finegold S.M."/>
            <person name="Summanen P.H."/>
            <person name="Molitoris D.R."/>
            <person name="Song M."/>
            <person name="Daigneault M."/>
            <person name="Allen-Vercoe E."/>
            <person name="Young S.K."/>
            <person name="Zeng Q."/>
            <person name="Gargeya S."/>
            <person name="Fitzgerald M."/>
            <person name="Haas B."/>
            <person name="Abouelleil A."/>
            <person name="Alvarado L."/>
            <person name="Arachchi H.M."/>
            <person name="Berlin A."/>
            <person name="Brown A."/>
            <person name="Chapman S.B."/>
            <person name="Chen Z."/>
            <person name="Dunbar C."/>
            <person name="Freedman E."/>
            <person name="Gearin G."/>
            <person name="Gellesch M."/>
            <person name="Goldberg J."/>
            <person name="Griggs A."/>
            <person name="Gujja S."/>
            <person name="Heiman D."/>
            <person name="Howarth C."/>
            <person name="Larson L."/>
            <person name="Lui A."/>
            <person name="MacDonald P.J.P."/>
            <person name="Montmayeur A."/>
            <person name="Murphy C."/>
            <person name="Neiman D."/>
            <person name="Pearson M."/>
            <person name="Priest M."/>
            <person name="Roberts A."/>
            <person name="Saif S."/>
            <person name="Shea T."/>
            <person name="Shenoy N."/>
            <person name="Sisk P."/>
            <person name="Stolte C."/>
            <person name="Sykes S."/>
            <person name="Wortman J."/>
            <person name="Nusbaum C."/>
            <person name="Birren B."/>
        </authorList>
    </citation>
    <scope>NUCLEOTIDE SEQUENCE [LARGE SCALE GENOMIC DNA]</scope>
    <source>
        <strain evidence="12 13">WAL-18680</strain>
    </source>
</reference>
<dbReference type="Pfam" id="PF00270">
    <property type="entry name" value="DEAD"/>
    <property type="match status" value="1"/>
</dbReference>
<feature type="domain" description="HD Cas3-type" evidence="11">
    <location>
        <begin position="19"/>
        <end position="245"/>
    </location>
</feature>
<dbReference type="SMART" id="SM00487">
    <property type="entry name" value="DEXDc"/>
    <property type="match status" value="1"/>
</dbReference>
<evidence type="ECO:0000256" key="7">
    <source>
        <dbReference type="ARBA" id="ARBA00022806"/>
    </source>
</evidence>
<keyword evidence="5" id="KW-0547">Nucleotide-binding</keyword>
<dbReference type="GO" id="GO:0004518">
    <property type="term" value="F:nuclease activity"/>
    <property type="evidence" value="ECO:0007669"/>
    <property type="project" value="UniProtKB-KW"/>
</dbReference>
<dbReference type="AlphaFoldDB" id="G5IMA1"/>
<dbReference type="InterPro" id="IPR027417">
    <property type="entry name" value="P-loop_NTPase"/>
</dbReference>
<dbReference type="EMBL" id="ADLN01000120">
    <property type="protein sequence ID" value="EHI57520.1"/>
    <property type="molecule type" value="Genomic_DNA"/>
</dbReference>
<keyword evidence="13" id="KW-1185">Reference proteome</keyword>
<dbReference type="PROSITE" id="PS51643">
    <property type="entry name" value="HD_CAS3"/>
    <property type="match status" value="1"/>
</dbReference>
<dbReference type="InterPro" id="IPR038257">
    <property type="entry name" value="CRISPR-assoc_Cas3_HD_sf"/>
</dbReference>
<dbReference type="NCBIfam" id="TIGR01596">
    <property type="entry name" value="cas3_HD"/>
    <property type="match status" value="1"/>
</dbReference>